<dbReference type="InterPro" id="IPR036034">
    <property type="entry name" value="PDZ_sf"/>
</dbReference>
<dbReference type="SUPFAM" id="SSF50969">
    <property type="entry name" value="YVTN repeat-like/Quinoprotein amine dehydrogenase"/>
    <property type="match status" value="1"/>
</dbReference>
<dbReference type="Gene3D" id="2.120.10.60">
    <property type="entry name" value="Tricorn protease N-terminal domain"/>
    <property type="match status" value="2"/>
</dbReference>
<feature type="active site" description="Charge relay system" evidence="8">
    <location>
        <position position="1042"/>
    </location>
</feature>
<keyword evidence="5 7" id="KW-0378">Hydrolase</keyword>
<dbReference type="PANTHER" id="PTHR43253">
    <property type="entry name" value="TRICORN PROTEASE HOMOLOG 2-RELATED"/>
    <property type="match status" value="1"/>
</dbReference>
<dbReference type="Pfam" id="PF26549">
    <property type="entry name" value="Tricorn_N"/>
    <property type="match status" value="1"/>
</dbReference>
<dbReference type="InterPro" id="IPR005151">
    <property type="entry name" value="Tail-specific_protease"/>
</dbReference>
<dbReference type="PANTHER" id="PTHR43253:SF1">
    <property type="entry name" value="TRICORN PROTEASE HOMOLOG 2-RELATED"/>
    <property type="match status" value="1"/>
</dbReference>
<feature type="compositionally biased region" description="Basic and acidic residues" evidence="9">
    <location>
        <begin position="562"/>
        <end position="578"/>
    </location>
</feature>
<dbReference type="OrthoDB" id="9815657at2"/>
<dbReference type="InterPro" id="IPR011042">
    <property type="entry name" value="6-blade_b-propeller_TolB-like"/>
</dbReference>
<comment type="function">
    <text evidence="7">Degrades oligopeptides.</text>
</comment>
<evidence type="ECO:0000256" key="7">
    <source>
        <dbReference type="PIRNR" id="PIRNR036421"/>
    </source>
</evidence>
<evidence type="ECO:0000313" key="14">
    <source>
        <dbReference type="EMBL" id="SHL17068.1"/>
    </source>
</evidence>
<protein>
    <recommendedName>
        <fullName evidence="7">Tricorn protease homolog</fullName>
        <ecNumber evidence="7">3.4.21.-</ecNumber>
    </recommendedName>
</protein>
<feature type="domain" description="Tail specific protease" evidence="11">
    <location>
        <begin position="897"/>
        <end position="1052"/>
    </location>
</feature>
<dbReference type="Gene3D" id="2.30.42.10">
    <property type="match status" value="1"/>
</dbReference>
<feature type="chain" id="PRO_5013133452" description="Tricorn protease homolog" evidence="10">
    <location>
        <begin position="22"/>
        <end position="1076"/>
    </location>
</feature>
<evidence type="ECO:0000259" key="11">
    <source>
        <dbReference type="Pfam" id="PF03572"/>
    </source>
</evidence>
<keyword evidence="3 7" id="KW-0963">Cytoplasm</keyword>
<evidence type="ECO:0000259" key="12">
    <source>
        <dbReference type="Pfam" id="PF14684"/>
    </source>
</evidence>
<feature type="active site" description="Nucleophile" evidence="8">
    <location>
        <position position="986"/>
    </location>
</feature>
<dbReference type="InterPro" id="IPR028204">
    <property type="entry name" value="Tricorn_C1"/>
</dbReference>
<dbReference type="GO" id="GO:0006508">
    <property type="term" value="P:proteolysis"/>
    <property type="evidence" value="ECO:0007669"/>
    <property type="project" value="UniProtKB-UniRule"/>
</dbReference>
<evidence type="ECO:0000259" key="13">
    <source>
        <dbReference type="Pfam" id="PF14685"/>
    </source>
</evidence>
<evidence type="ECO:0000256" key="10">
    <source>
        <dbReference type="SAM" id="SignalP"/>
    </source>
</evidence>
<evidence type="ECO:0000256" key="4">
    <source>
        <dbReference type="ARBA" id="ARBA00022670"/>
    </source>
</evidence>
<evidence type="ECO:0000256" key="6">
    <source>
        <dbReference type="ARBA" id="ARBA00022825"/>
    </source>
</evidence>
<feature type="domain" description="Tricorn protease PDZ" evidence="13">
    <location>
        <begin position="806"/>
        <end position="864"/>
    </location>
</feature>
<feature type="domain" description="Tricorn protease C1" evidence="12">
    <location>
        <begin position="705"/>
        <end position="763"/>
    </location>
</feature>
<organism evidence="14 15">
    <name type="scientific">Xylanibacter ruminicola</name>
    <name type="common">Prevotella ruminicola</name>
    <dbReference type="NCBI Taxonomy" id="839"/>
    <lineage>
        <taxon>Bacteria</taxon>
        <taxon>Pseudomonadati</taxon>
        <taxon>Bacteroidota</taxon>
        <taxon>Bacteroidia</taxon>
        <taxon>Bacteroidales</taxon>
        <taxon>Prevotellaceae</taxon>
        <taxon>Xylanibacter</taxon>
    </lineage>
</organism>
<keyword evidence="6 7" id="KW-0720">Serine protease</keyword>
<dbReference type="Gene3D" id="3.30.750.44">
    <property type="match status" value="1"/>
</dbReference>
<dbReference type="Pfam" id="PF03572">
    <property type="entry name" value="Peptidase_S41"/>
    <property type="match status" value="1"/>
</dbReference>
<dbReference type="GO" id="GO:0008236">
    <property type="term" value="F:serine-type peptidase activity"/>
    <property type="evidence" value="ECO:0007669"/>
    <property type="project" value="UniProtKB-UniRule"/>
</dbReference>
<dbReference type="Pfam" id="PF14685">
    <property type="entry name" value="PDZ_Tricorn"/>
    <property type="match status" value="1"/>
</dbReference>
<evidence type="ECO:0000256" key="1">
    <source>
        <dbReference type="ARBA" id="ARBA00004496"/>
    </source>
</evidence>
<gene>
    <name evidence="14" type="ORF">SAMN05216463_12719</name>
</gene>
<name>A0A1M6YFR4_XYLRU</name>
<comment type="similarity">
    <text evidence="2 7">Belongs to the peptidase S41B family.</text>
</comment>
<dbReference type="EC" id="3.4.21.-" evidence="7"/>
<evidence type="ECO:0000256" key="9">
    <source>
        <dbReference type="SAM" id="MobiDB-lite"/>
    </source>
</evidence>
<proteinExistence type="inferred from homology"/>
<sequence>MKTGKLILAAGLLMAGLSAHAEEGPLWMRYTAISPDGKTIAFSYKGDVYTVAASGGQARQLTTNAAYDACPVWSPDGTKLAFASSREGSMDVYVMDAQGSEPVRLTTNSSNEVPMVWRDNEHVLFSASWMPSAQSILFPGDDQVYEVSIHGGRPRMFSTLPMEDISFAKDGRMLYHDYKGYEDPFRKHHQSPICRDIWLVQDGHYTRLTDFKGEDRTPRWADANSYYYTSEEDGTFNVYRRNIDGSGKKQLSHHKMNPVRYLSVSNEGTLCYSQNGEIYTLREGAEPQKVNISINADRQDKDLIRQLRSSGVNEISLSPEGKEVAFILRGDIFVTSVEYKTTKQITNTPQQERSVNFSPDGRSLVYCAERGGVWQIYQTKLKNKDEKLFTYATALTEERLTNSNETSLQPQYSPDGKEVAYYKNRSELWVINLKTGQERKVLDGKYNFSYRDGDIWFEWSPDSKWLLASYIGTGGWNSSDIALVNASGNGEVHNLTESGYNEDAARWVLGGKAILFESDRAGYRSHGSWGAESDYYVMFFDVDAYDRFTMSKEDKEILEEAEKEAKKDEKKDDKDGKKKNAKKKDSKKKPEQKPKAEKLLTFDLDNCRDRIVRVTDNSAHMGDAVLKGDTLYYQASFEGGYDLWVHYLREDKTELLMKGVGGGRMYADKKFNNLFMASRGGIKKLDLGKKSTKNVDFETVFNYRPYEERAYLFDHIWRQVKDKFYVENIHNVDWVGYRDNYRRFLPYINNEYDFKDMLSEMLGELNASHTGARYYPDGASLSTATLGVFIDQNYQGDGLRIEEVIKRSPLAQKKTGVVAGCVIEAIDGVAIKANDDYFPLLDGKAGKRVRLSILNPATGKRSDVTIKAISRGTQNELLYKRWVDRQREMTDSLSGGKLAYVHVKAMDSPSYRTVYRELLSDKNRNRVAAVVDERHNGGGWLHDDLCTLLSGKQYQDFVPHGKYVGSDPYNKWVKPSCVLMCEDDYSNGHGFPWVYKELKIGKLIGTPVAGTMTAVWWETLQNGMIFGIPQVGCRDMRGVFGENTTLYPDIEVYNTPEDYINGRDRQLERAVQEMLR</sequence>
<dbReference type="Pfam" id="PF26550">
    <property type="entry name" value="Tricorn_2nd"/>
    <property type="match status" value="1"/>
</dbReference>
<dbReference type="InterPro" id="IPR029045">
    <property type="entry name" value="ClpP/crotonase-like_dom_sf"/>
</dbReference>
<evidence type="ECO:0000256" key="5">
    <source>
        <dbReference type="ARBA" id="ARBA00022801"/>
    </source>
</evidence>
<dbReference type="SUPFAM" id="SSF82171">
    <property type="entry name" value="DPP6 N-terminal domain-like"/>
    <property type="match status" value="2"/>
</dbReference>
<dbReference type="CDD" id="cd07562">
    <property type="entry name" value="Peptidase_S41_TRI"/>
    <property type="match status" value="1"/>
</dbReference>
<feature type="signal peptide" evidence="10">
    <location>
        <begin position="1"/>
        <end position="21"/>
    </location>
</feature>
<evidence type="ECO:0000256" key="8">
    <source>
        <dbReference type="PIRSR" id="PIRSR036421-1"/>
    </source>
</evidence>
<evidence type="ECO:0000313" key="15">
    <source>
        <dbReference type="Proteomes" id="UP000184130"/>
    </source>
</evidence>
<dbReference type="SUPFAM" id="SSF50156">
    <property type="entry name" value="PDZ domain-like"/>
    <property type="match status" value="1"/>
</dbReference>
<dbReference type="InterPro" id="IPR012393">
    <property type="entry name" value="Tricorn_protease"/>
</dbReference>
<keyword evidence="4 7" id="KW-0645">Protease</keyword>
<dbReference type="Gene3D" id="2.120.10.30">
    <property type="entry name" value="TolB, C-terminal domain"/>
    <property type="match status" value="1"/>
</dbReference>
<evidence type="ECO:0000256" key="2">
    <source>
        <dbReference type="ARBA" id="ARBA00008524"/>
    </source>
</evidence>
<dbReference type="GO" id="GO:0005737">
    <property type="term" value="C:cytoplasm"/>
    <property type="evidence" value="ECO:0007669"/>
    <property type="project" value="UniProtKB-SubCell"/>
</dbReference>
<dbReference type="Pfam" id="PF14684">
    <property type="entry name" value="Tricorn_C1"/>
    <property type="match status" value="1"/>
</dbReference>
<feature type="active site" description="Charge relay system" evidence="8">
    <location>
        <position position="769"/>
    </location>
</feature>
<dbReference type="RefSeq" id="WP_073211031.1">
    <property type="nucleotide sequence ID" value="NZ_FRBD01000027.1"/>
</dbReference>
<dbReference type="InterPro" id="IPR029414">
    <property type="entry name" value="Tricorn_PDZ"/>
</dbReference>
<dbReference type="InterPro" id="IPR011044">
    <property type="entry name" value="Quino_amine_DH_bsu"/>
</dbReference>
<dbReference type="Proteomes" id="UP000184130">
    <property type="component" value="Unassembled WGS sequence"/>
</dbReference>
<comment type="subcellular location">
    <subcellularLocation>
        <location evidence="1 7">Cytoplasm</location>
    </subcellularLocation>
</comment>
<evidence type="ECO:0000256" key="3">
    <source>
        <dbReference type="ARBA" id="ARBA00022490"/>
    </source>
</evidence>
<feature type="region of interest" description="Disordered" evidence="9">
    <location>
        <begin position="562"/>
        <end position="595"/>
    </location>
</feature>
<dbReference type="EMBL" id="FRBD01000027">
    <property type="protein sequence ID" value="SHL17068.1"/>
    <property type="molecule type" value="Genomic_DNA"/>
</dbReference>
<keyword evidence="10" id="KW-0732">Signal</keyword>
<accession>A0A1M6YFR4</accession>
<dbReference type="SUPFAM" id="SSF52096">
    <property type="entry name" value="ClpP/crotonase"/>
    <property type="match status" value="1"/>
</dbReference>
<dbReference type="AlphaFoldDB" id="A0A1M6YFR4"/>
<dbReference type="Gene3D" id="3.90.226.10">
    <property type="entry name" value="2-enoyl-CoA Hydratase, Chain A, domain 1"/>
    <property type="match status" value="1"/>
</dbReference>
<dbReference type="PIRSF" id="PIRSF036421">
    <property type="entry name" value="Tricorn_protease"/>
    <property type="match status" value="1"/>
</dbReference>
<reference evidence="14 15" key="1">
    <citation type="submission" date="2016-11" db="EMBL/GenBank/DDBJ databases">
        <authorList>
            <person name="Jaros S."/>
            <person name="Januszkiewicz K."/>
            <person name="Wedrychowicz H."/>
        </authorList>
    </citation>
    <scope>NUCLEOTIDE SEQUENCE [LARGE SCALE GENOMIC DNA]</scope>
    <source>
        <strain evidence="14 15">KHT3</strain>
    </source>
</reference>